<keyword evidence="8" id="KW-1185">Reference proteome</keyword>
<organism evidence="7 8">
    <name type="scientific">Achromobacter marplatensis</name>
    <dbReference type="NCBI Taxonomy" id="470868"/>
    <lineage>
        <taxon>Bacteria</taxon>
        <taxon>Pseudomonadati</taxon>
        <taxon>Pseudomonadota</taxon>
        <taxon>Betaproteobacteria</taxon>
        <taxon>Burkholderiales</taxon>
        <taxon>Alcaligenaceae</taxon>
        <taxon>Achromobacter</taxon>
    </lineage>
</organism>
<dbReference type="Gene3D" id="2.60.120.590">
    <property type="entry name" value="Alpha-ketoglutarate-dependent dioxygenase AlkB-like"/>
    <property type="match status" value="1"/>
</dbReference>
<evidence type="ECO:0000259" key="6">
    <source>
        <dbReference type="PROSITE" id="PS51471"/>
    </source>
</evidence>
<protein>
    <submittedName>
        <fullName evidence="7">Alkylated DNA repair protein (DNA oxidative demethylase)</fullName>
    </submittedName>
</protein>
<evidence type="ECO:0000313" key="8">
    <source>
        <dbReference type="Proteomes" id="UP000252124"/>
    </source>
</evidence>
<evidence type="ECO:0000256" key="1">
    <source>
        <dbReference type="ARBA" id="ARBA00001954"/>
    </source>
</evidence>
<dbReference type="InterPro" id="IPR005123">
    <property type="entry name" value="Oxoglu/Fe-dep_dioxygenase_dom"/>
</dbReference>
<dbReference type="EMBL" id="QNRM01000005">
    <property type="protein sequence ID" value="RBP19216.1"/>
    <property type="molecule type" value="Genomic_DNA"/>
</dbReference>
<keyword evidence="2" id="KW-0479">Metal-binding</keyword>
<feature type="domain" description="Fe2OG dioxygenase" evidence="6">
    <location>
        <begin position="121"/>
        <end position="221"/>
    </location>
</feature>
<evidence type="ECO:0000256" key="2">
    <source>
        <dbReference type="ARBA" id="ARBA00022723"/>
    </source>
</evidence>
<keyword evidence="3" id="KW-0223">Dioxygenase</keyword>
<sequence length="227" mass="24544">MTMTTSLDLFGDDDTAQSGREAIGPQSFVLRGFALPFAEALLQGVDTVAAQSPFRRMQTPGGYTMSVALTNCGQWGWTTDAHGYRYTRIDPLSGLPWPDLPSAFLELAQAAAAGAGFPGFAPDACLVNQYEPGSRLSLHQDKNERDYGAPIVSVSLGMPALFLFGGHERSDKTVRVPLLHGDVVVWGGVDRLRYHGVMPMKDLPHPRLGSRRINFTLRKAGESAGPV</sequence>
<reference evidence="7 8" key="1">
    <citation type="submission" date="2018-06" db="EMBL/GenBank/DDBJ databases">
        <title>Genomic Encyclopedia of Type Strains, Phase III (KMG-III): the genomes of soil and plant-associated and newly described type strains.</title>
        <authorList>
            <person name="Whitman W."/>
        </authorList>
    </citation>
    <scope>NUCLEOTIDE SEQUENCE [LARGE SCALE GENOMIC DNA]</scope>
    <source>
        <strain evidence="7 8">CECT 7342</strain>
    </source>
</reference>
<dbReference type="Proteomes" id="UP000252124">
    <property type="component" value="Unassembled WGS sequence"/>
</dbReference>
<evidence type="ECO:0000256" key="5">
    <source>
        <dbReference type="ARBA" id="ARBA00023004"/>
    </source>
</evidence>
<dbReference type="NCBIfam" id="NF011930">
    <property type="entry name" value="PRK15401.1"/>
    <property type="match status" value="1"/>
</dbReference>
<comment type="cofactor">
    <cofactor evidence="1">
        <name>Fe(2+)</name>
        <dbReference type="ChEBI" id="CHEBI:29033"/>
    </cofactor>
</comment>
<dbReference type="PANTHER" id="PTHR16557:SF2">
    <property type="entry name" value="NUCLEIC ACID DIOXYGENASE ALKBH1"/>
    <property type="match status" value="1"/>
</dbReference>
<accession>A0ABX9G8P2</accession>
<evidence type="ECO:0000256" key="4">
    <source>
        <dbReference type="ARBA" id="ARBA00023002"/>
    </source>
</evidence>
<keyword evidence="5" id="KW-0408">Iron</keyword>
<evidence type="ECO:0000256" key="3">
    <source>
        <dbReference type="ARBA" id="ARBA00022964"/>
    </source>
</evidence>
<dbReference type="SUPFAM" id="SSF51197">
    <property type="entry name" value="Clavaminate synthase-like"/>
    <property type="match status" value="1"/>
</dbReference>
<dbReference type="PANTHER" id="PTHR16557">
    <property type="entry name" value="ALKYLATED DNA REPAIR PROTEIN ALKB-RELATED"/>
    <property type="match status" value="1"/>
</dbReference>
<dbReference type="InterPro" id="IPR027450">
    <property type="entry name" value="AlkB-like"/>
</dbReference>
<name>A0ABX9G8P2_9BURK</name>
<gene>
    <name evidence="7" type="ORF">DFP87_105293</name>
</gene>
<comment type="caution">
    <text evidence="7">The sequence shown here is derived from an EMBL/GenBank/DDBJ whole genome shotgun (WGS) entry which is preliminary data.</text>
</comment>
<proteinExistence type="predicted"/>
<dbReference type="Pfam" id="PF13532">
    <property type="entry name" value="2OG-FeII_Oxy_2"/>
    <property type="match status" value="1"/>
</dbReference>
<evidence type="ECO:0000313" key="7">
    <source>
        <dbReference type="EMBL" id="RBP19216.1"/>
    </source>
</evidence>
<keyword evidence="4" id="KW-0560">Oxidoreductase</keyword>
<dbReference type="InterPro" id="IPR037151">
    <property type="entry name" value="AlkB-like_sf"/>
</dbReference>
<dbReference type="InterPro" id="IPR004574">
    <property type="entry name" value="Alkb"/>
</dbReference>
<dbReference type="PROSITE" id="PS51471">
    <property type="entry name" value="FE2OG_OXY"/>
    <property type="match status" value="1"/>
</dbReference>